<evidence type="ECO:0000313" key="2">
    <source>
        <dbReference type="Proteomes" id="UP000054549"/>
    </source>
</evidence>
<reference evidence="1 2" key="1">
    <citation type="submission" date="2014-04" db="EMBL/GenBank/DDBJ databases">
        <title>Evolutionary Origins and Diversification of the Mycorrhizal Mutualists.</title>
        <authorList>
            <consortium name="DOE Joint Genome Institute"/>
            <consortium name="Mycorrhizal Genomics Consortium"/>
            <person name="Kohler A."/>
            <person name="Kuo A."/>
            <person name="Nagy L.G."/>
            <person name="Floudas D."/>
            <person name="Copeland A."/>
            <person name="Barry K.W."/>
            <person name="Cichocki N."/>
            <person name="Veneault-Fourrey C."/>
            <person name="LaButti K."/>
            <person name="Lindquist E.A."/>
            <person name="Lipzen A."/>
            <person name="Lundell T."/>
            <person name="Morin E."/>
            <person name="Murat C."/>
            <person name="Riley R."/>
            <person name="Ohm R."/>
            <person name="Sun H."/>
            <person name="Tunlid A."/>
            <person name="Henrissat B."/>
            <person name="Grigoriev I.V."/>
            <person name="Hibbett D.S."/>
            <person name="Martin F."/>
        </authorList>
    </citation>
    <scope>NUCLEOTIDE SEQUENCE [LARGE SCALE GENOMIC DNA]</scope>
    <source>
        <strain evidence="1 2">Koide BX008</strain>
    </source>
</reference>
<dbReference type="Proteomes" id="UP000054549">
    <property type="component" value="Unassembled WGS sequence"/>
</dbReference>
<keyword evidence="2" id="KW-1185">Reference proteome</keyword>
<evidence type="ECO:0000313" key="1">
    <source>
        <dbReference type="EMBL" id="KIL65705.1"/>
    </source>
</evidence>
<accession>A0A0C2SQY8</accession>
<name>A0A0C2SQY8_AMAMK</name>
<dbReference type="InParanoid" id="A0A0C2SQY8"/>
<dbReference type="EMBL" id="KN818240">
    <property type="protein sequence ID" value="KIL65705.1"/>
    <property type="molecule type" value="Genomic_DNA"/>
</dbReference>
<protein>
    <submittedName>
        <fullName evidence="1">Uncharacterized protein</fullName>
    </submittedName>
</protein>
<dbReference type="AlphaFoldDB" id="A0A0C2SQY8"/>
<gene>
    <name evidence="1" type="ORF">M378DRAFT_161688</name>
</gene>
<sequence length="57" mass="6459">MYVDVFGVCIVFAEDLDSTLEDKKLDQNNLDNERTRKKIHSNSGSFTGKGILRLEVV</sequence>
<proteinExistence type="predicted"/>
<organism evidence="1 2">
    <name type="scientific">Amanita muscaria (strain Koide BX008)</name>
    <dbReference type="NCBI Taxonomy" id="946122"/>
    <lineage>
        <taxon>Eukaryota</taxon>
        <taxon>Fungi</taxon>
        <taxon>Dikarya</taxon>
        <taxon>Basidiomycota</taxon>
        <taxon>Agaricomycotina</taxon>
        <taxon>Agaricomycetes</taxon>
        <taxon>Agaricomycetidae</taxon>
        <taxon>Agaricales</taxon>
        <taxon>Pluteineae</taxon>
        <taxon>Amanitaceae</taxon>
        <taxon>Amanita</taxon>
    </lineage>
</organism>
<dbReference type="HOGENOM" id="CLU_2996082_0_0_1"/>